<dbReference type="InterPro" id="IPR008881">
    <property type="entry name" value="Trigger_fac_ribosome-bd_bac"/>
</dbReference>
<dbReference type="InterPro" id="IPR008880">
    <property type="entry name" value="Trigger_fac_C"/>
</dbReference>
<name>A0ABQ4G650_9ACTN</name>
<evidence type="ECO:0000313" key="6">
    <source>
        <dbReference type="Proteomes" id="UP000603904"/>
    </source>
</evidence>
<dbReference type="Proteomes" id="UP000603904">
    <property type="component" value="Unassembled WGS sequence"/>
</dbReference>
<keyword evidence="2" id="KW-0413">Isomerase</keyword>
<keyword evidence="1" id="KW-0697">Rotamase</keyword>
<feature type="domain" description="Trigger factor C-terminal" evidence="4">
    <location>
        <begin position="165"/>
        <end position="286"/>
    </location>
</feature>
<dbReference type="SUPFAM" id="SSF102735">
    <property type="entry name" value="Trigger factor ribosome-binding domain"/>
    <property type="match status" value="1"/>
</dbReference>
<evidence type="ECO:0000313" key="5">
    <source>
        <dbReference type="EMBL" id="GIH42517.1"/>
    </source>
</evidence>
<dbReference type="SUPFAM" id="SSF109998">
    <property type="entry name" value="Triger factor/SurA peptide-binding domain-like"/>
    <property type="match status" value="1"/>
</dbReference>
<keyword evidence="6" id="KW-1185">Reference proteome</keyword>
<reference evidence="5 6" key="1">
    <citation type="submission" date="2021-01" db="EMBL/GenBank/DDBJ databases">
        <title>Whole genome shotgun sequence of Microbispora corallina NBRC 16416.</title>
        <authorList>
            <person name="Komaki H."/>
            <person name="Tamura T."/>
        </authorList>
    </citation>
    <scope>NUCLEOTIDE SEQUENCE [LARGE SCALE GENOMIC DNA]</scope>
    <source>
        <strain evidence="5 6">NBRC 16416</strain>
    </source>
</reference>
<dbReference type="InterPro" id="IPR037041">
    <property type="entry name" value="Trigger_fac_C_sf"/>
</dbReference>
<dbReference type="Gene3D" id="3.30.70.1050">
    <property type="entry name" value="Trigger factor ribosome-binding domain"/>
    <property type="match status" value="1"/>
</dbReference>
<protein>
    <recommendedName>
        <fullName evidence="7">PPIase</fullName>
    </recommendedName>
</protein>
<gene>
    <name evidence="5" type="ORF">Mco01_55170</name>
</gene>
<accession>A0ABQ4G650</accession>
<dbReference type="RefSeq" id="WP_204059723.1">
    <property type="nucleotide sequence ID" value="NZ_BAAAGP010000006.1"/>
</dbReference>
<evidence type="ECO:0000259" key="4">
    <source>
        <dbReference type="Pfam" id="PF05698"/>
    </source>
</evidence>
<proteinExistence type="predicted"/>
<evidence type="ECO:0000259" key="3">
    <source>
        <dbReference type="Pfam" id="PF05697"/>
    </source>
</evidence>
<sequence length="314" mass="33706">MTAGTTVQTLGPARVRLDAEVPWAALQPVLRETCTAASPGTVGLAGFRAGRVPFHPIDERAGAPTLPQAVEAALLDLVATAAREHGLDPLGRFDVEIVDCGEGEPLRFAAVLDVRPEIAIPDFSSLVIRVDPVAVSEDEIRACLDGLREHMATREEADRLSGDEDGLRAALTERLYQAKDAARLRAARDEALRRLTEAAAVPAPEGLVRDEVEHRRQWMLAELHLLGTSLADQLAATATATTAEQLDADLVAATTQRVRSQLLLDAVADAERLSVSAAELAEAVARRGHAQVTDVRRDKALTLVMRRVTLIDPA</sequence>
<dbReference type="InterPro" id="IPR036611">
    <property type="entry name" value="Trigger_fac_ribosome-bd_sf"/>
</dbReference>
<evidence type="ECO:0000256" key="2">
    <source>
        <dbReference type="ARBA" id="ARBA00023235"/>
    </source>
</evidence>
<evidence type="ECO:0000256" key="1">
    <source>
        <dbReference type="ARBA" id="ARBA00023110"/>
    </source>
</evidence>
<dbReference type="EMBL" id="BOOC01000031">
    <property type="protein sequence ID" value="GIH42517.1"/>
    <property type="molecule type" value="Genomic_DNA"/>
</dbReference>
<organism evidence="5 6">
    <name type="scientific">Microbispora corallina</name>
    <dbReference type="NCBI Taxonomy" id="83302"/>
    <lineage>
        <taxon>Bacteria</taxon>
        <taxon>Bacillati</taxon>
        <taxon>Actinomycetota</taxon>
        <taxon>Actinomycetes</taxon>
        <taxon>Streptosporangiales</taxon>
        <taxon>Streptosporangiaceae</taxon>
        <taxon>Microbispora</taxon>
    </lineage>
</organism>
<dbReference type="Pfam" id="PF05698">
    <property type="entry name" value="Trigger_C"/>
    <property type="match status" value="1"/>
</dbReference>
<feature type="domain" description="Trigger factor ribosome-binding bacterial" evidence="3">
    <location>
        <begin position="6"/>
        <end position="145"/>
    </location>
</feature>
<dbReference type="Pfam" id="PF05697">
    <property type="entry name" value="Trigger_N"/>
    <property type="match status" value="1"/>
</dbReference>
<dbReference type="Gene3D" id="1.10.3120.10">
    <property type="entry name" value="Trigger factor, C-terminal domain"/>
    <property type="match status" value="1"/>
</dbReference>
<dbReference type="InterPro" id="IPR027304">
    <property type="entry name" value="Trigger_fact/SurA_dom_sf"/>
</dbReference>
<comment type="caution">
    <text evidence="5">The sequence shown here is derived from an EMBL/GenBank/DDBJ whole genome shotgun (WGS) entry which is preliminary data.</text>
</comment>
<evidence type="ECO:0008006" key="7">
    <source>
        <dbReference type="Google" id="ProtNLM"/>
    </source>
</evidence>